<evidence type="ECO:0000313" key="1">
    <source>
        <dbReference type="EMBL" id="KAF4663109.1"/>
    </source>
</evidence>
<accession>A0A7J6LUZ7</accession>
<dbReference type="Proteomes" id="UP000591131">
    <property type="component" value="Unassembled WGS sequence"/>
</dbReference>
<organism evidence="1 2">
    <name type="scientific">Perkinsus chesapeaki</name>
    <name type="common">Clam parasite</name>
    <name type="synonym">Perkinsus andrewsi</name>
    <dbReference type="NCBI Taxonomy" id="330153"/>
    <lineage>
        <taxon>Eukaryota</taxon>
        <taxon>Sar</taxon>
        <taxon>Alveolata</taxon>
        <taxon>Perkinsozoa</taxon>
        <taxon>Perkinsea</taxon>
        <taxon>Perkinsida</taxon>
        <taxon>Perkinsidae</taxon>
        <taxon>Perkinsus</taxon>
    </lineage>
</organism>
<keyword evidence="2" id="KW-1185">Reference proteome</keyword>
<sequence>MSPLLAEKTSGLVILLWLHKELRRVGARFTALLTEPQHVPVISKLSDLASEWERGLASGVGHAVDYVETADGLVFRWVPGAREVFLQAIYDELLPALSFGDTALLQARRDGAGERECGGRAVALAGSMDSMISSIKRSH</sequence>
<name>A0A7J6LUZ7_PERCH</name>
<reference evidence="1 2" key="1">
    <citation type="submission" date="2020-04" db="EMBL/GenBank/DDBJ databases">
        <title>Perkinsus chesapeaki whole genome sequence.</title>
        <authorList>
            <person name="Bogema D.R."/>
        </authorList>
    </citation>
    <scope>NUCLEOTIDE SEQUENCE [LARGE SCALE GENOMIC DNA]</scope>
    <source>
        <strain evidence="1">ATCC PRA-425</strain>
    </source>
</reference>
<dbReference type="EMBL" id="JAAPAO010000327">
    <property type="protein sequence ID" value="KAF4663109.1"/>
    <property type="molecule type" value="Genomic_DNA"/>
</dbReference>
<evidence type="ECO:0000313" key="2">
    <source>
        <dbReference type="Proteomes" id="UP000591131"/>
    </source>
</evidence>
<dbReference type="AlphaFoldDB" id="A0A7J6LUZ7"/>
<comment type="caution">
    <text evidence="1">The sequence shown here is derived from an EMBL/GenBank/DDBJ whole genome shotgun (WGS) entry which is preliminary data.</text>
</comment>
<protein>
    <submittedName>
        <fullName evidence="1">Uncharacterized protein</fullName>
    </submittedName>
</protein>
<proteinExistence type="predicted"/>
<gene>
    <name evidence="1" type="ORF">FOL47_005908</name>
</gene>